<organism evidence="1 2">
    <name type="scientific">Perkinsus olseni</name>
    <name type="common">Perkinsus atlanticus</name>
    <dbReference type="NCBI Taxonomy" id="32597"/>
    <lineage>
        <taxon>Eukaryota</taxon>
        <taxon>Sar</taxon>
        <taxon>Alveolata</taxon>
        <taxon>Perkinsozoa</taxon>
        <taxon>Perkinsea</taxon>
        <taxon>Perkinsida</taxon>
        <taxon>Perkinsidae</taxon>
        <taxon>Perkinsus</taxon>
    </lineage>
</organism>
<name>A0A7J6PYI1_PEROL</name>
<dbReference type="EMBL" id="JABANM010033603">
    <property type="protein sequence ID" value="KAF4700987.1"/>
    <property type="molecule type" value="Genomic_DNA"/>
</dbReference>
<reference evidence="1 2" key="1">
    <citation type="submission" date="2020-04" db="EMBL/GenBank/DDBJ databases">
        <title>Perkinsus olseni comparative genomics.</title>
        <authorList>
            <person name="Bogema D.R."/>
        </authorList>
    </citation>
    <scope>NUCLEOTIDE SEQUENCE [LARGE SCALE GENOMIC DNA]</scope>
    <source>
        <strain evidence="1">ATCC PRA-205</strain>
    </source>
</reference>
<feature type="non-terminal residue" evidence="1">
    <location>
        <position position="1"/>
    </location>
</feature>
<proteinExistence type="predicted"/>
<evidence type="ECO:0000313" key="2">
    <source>
        <dbReference type="Proteomes" id="UP000574390"/>
    </source>
</evidence>
<sequence length="88" mass="9608">NEHYTIGTDHGDVLQRPGARSHAQLALLALCHHHGCCYCQSCSLHMVILARISVRPGLLCSFSHTVAPFARTQCTGSGRWSCTAEGFR</sequence>
<evidence type="ECO:0000313" key="1">
    <source>
        <dbReference type="EMBL" id="KAF4700987.1"/>
    </source>
</evidence>
<gene>
    <name evidence="1" type="ORF">FOZ62_028023</name>
</gene>
<accession>A0A7J6PYI1</accession>
<feature type="non-terminal residue" evidence="1">
    <location>
        <position position="88"/>
    </location>
</feature>
<dbReference type="Proteomes" id="UP000574390">
    <property type="component" value="Unassembled WGS sequence"/>
</dbReference>
<protein>
    <submittedName>
        <fullName evidence="1">Uncharacterized protein</fullName>
    </submittedName>
</protein>
<comment type="caution">
    <text evidence="1">The sequence shown here is derived from an EMBL/GenBank/DDBJ whole genome shotgun (WGS) entry which is preliminary data.</text>
</comment>
<dbReference type="AlphaFoldDB" id="A0A7J6PYI1"/>